<evidence type="ECO:0000256" key="1">
    <source>
        <dbReference type="ARBA" id="ARBA00004651"/>
    </source>
</evidence>
<feature type="domain" description="PTS EIIB type-1" evidence="13">
    <location>
        <begin position="512"/>
        <end position="587"/>
    </location>
</feature>
<dbReference type="PANTHER" id="PTHR30009">
    <property type="entry name" value="CYTOCHROME C-TYPE SYNTHESIS PROTEIN AND PTS TRANSMEMBRANE COMPONENT"/>
    <property type="match status" value="1"/>
</dbReference>
<keyword evidence="9 12" id="KW-1133">Transmembrane helix</keyword>
<dbReference type="InterPro" id="IPR003352">
    <property type="entry name" value="PTS_EIIC"/>
</dbReference>
<dbReference type="GO" id="GO:0009401">
    <property type="term" value="P:phosphoenolpyruvate-dependent sugar phosphotransferase system"/>
    <property type="evidence" value="ECO:0007669"/>
    <property type="project" value="UniProtKB-KW"/>
</dbReference>
<dbReference type="KEGG" id="seri:SERIO_v1c10810"/>
<evidence type="ECO:0000256" key="5">
    <source>
        <dbReference type="ARBA" id="ARBA00022679"/>
    </source>
</evidence>
<name>A0A0H3XM17_9MOLU</name>
<dbReference type="RefSeq" id="WP_047791821.1">
    <property type="nucleotide sequence ID" value="NZ_CP011856.1"/>
</dbReference>
<dbReference type="NCBIfam" id="TIGR00826">
    <property type="entry name" value="EIIB_glc"/>
    <property type="match status" value="1"/>
</dbReference>
<dbReference type="PROSITE" id="PS51103">
    <property type="entry name" value="PTS_EIIC_TYPE_1"/>
    <property type="match status" value="1"/>
</dbReference>
<dbReference type="PROSITE" id="PS01035">
    <property type="entry name" value="PTS_EIIB_TYPE_1_CYS"/>
    <property type="match status" value="1"/>
</dbReference>
<dbReference type="GO" id="GO:0008982">
    <property type="term" value="F:protein-N(PI)-phosphohistidine-sugar phosphotransferase activity"/>
    <property type="evidence" value="ECO:0007669"/>
    <property type="project" value="InterPro"/>
</dbReference>
<keyword evidence="3" id="KW-1003">Cell membrane</keyword>
<keyword evidence="7 12" id="KW-0812">Transmembrane</keyword>
<dbReference type="Pfam" id="PF02378">
    <property type="entry name" value="PTS_EIIC"/>
    <property type="match status" value="1"/>
</dbReference>
<dbReference type="InterPro" id="IPR036878">
    <property type="entry name" value="Glu_permease_IIB"/>
</dbReference>
<dbReference type="Gene3D" id="3.30.1360.60">
    <property type="entry name" value="Glucose permease domain IIB"/>
    <property type="match status" value="1"/>
</dbReference>
<dbReference type="AlphaFoldDB" id="A0A0H3XM17"/>
<feature type="transmembrane region" description="Helical" evidence="12">
    <location>
        <begin position="193"/>
        <end position="216"/>
    </location>
</feature>
<keyword evidence="8" id="KW-0418">Kinase</keyword>
<dbReference type="EMBL" id="CP011856">
    <property type="protein sequence ID" value="AKM54634.1"/>
    <property type="molecule type" value="Genomic_DNA"/>
</dbReference>
<feature type="transmembrane region" description="Helical" evidence="12">
    <location>
        <begin position="38"/>
        <end position="60"/>
    </location>
</feature>
<dbReference type="InterPro" id="IPR018113">
    <property type="entry name" value="PTrfase_EIIB_Cys"/>
</dbReference>
<dbReference type="STRING" id="315358.SERIO_v1c10810"/>
<protein>
    <submittedName>
        <fullName evidence="15">PTS system D-glucosamine-specific IIB component</fullName>
    </submittedName>
</protein>
<feature type="transmembrane region" description="Helical" evidence="12">
    <location>
        <begin position="104"/>
        <end position="125"/>
    </location>
</feature>
<evidence type="ECO:0000313" key="16">
    <source>
        <dbReference type="Proteomes" id="UP000035661"/>
    </source>
</evidence>
<dbReference type="CDD" id="cd00212">
    <property type="entry name" value="PTS_IIB_glc"/>
    <property type="match status" value="1"/>
</dbReference>
<feature type="transmembrane region" description="Helical" evidence="12">
    <location>
        <begin position="421"/>
        <end position="442"/>
    </location>
</feature>
<sequence length="587" mass="64350">MNKEYQADNKDSFSFVKEWWKQRRNKWSANLQKFARGLMLPISVLPFAGLLLGIGGAIGANDHSTSGVIAANIFKGMSEIIFANFAIMFCVAVAITFTSESGAAAFIAIISYLVFSSSQIPFIHFEGNTLKDIMWFHSGEGLNSLITNNLGIRSLQTSIFGGIIIGAVTAYVYNRLHLLKLPSAISFFSGVRFLPFVMIPLSFIIAIIFLVFWPWVGQAINIIGENIAKAPAGVDGLAYGIFTRALMPFGLHQIVIAVAFTTPFGGVLSTEIFMNAIQQANVDATNEQIKHILDLLKDNPINGDQSIWNFINGLPYNSLPINSGGGSVPIFEWFTKYAHIHAGRFTQDYPTYLGVCMGIGIAFILTANKSNRRNTISVIGSAMVVAFLTGITEPLEFTFLFIAPYLYYLIYVPLSGFSYMFMQLVGAHVGVGFARGFIDLMIYGALPVMKGTKFYYAFPFAIGEGIIAFCAFYFAIKHWDLPTPGRGNNEVRLLSKKDFSLKKTSLATNDADQRILNIIKGFGGKENIISVTSCATRLRVTVKDATKIDPQVFRNEGAAGSIIKGDNIQVVFGGEVVVLSAQINKLL</sequence>
<dbReference type="SUPFAM" id="SSF55604">
    <property type="entry name" value="Glucose permease domain IIB"/>
    <property type="match status" value="1"/>
</dbReference>
<evidence type="ECO:0000256" key="3">
    <source>
        <dbReference type="ARBA" id="ARBA00022475"/>
    </source>
</evidence>
<dbReference type="PROSITE" id="PS51098">
    <property type="entry name" value="PTS_EIIB_TYPE_1"/>
    <property type="match status" value="1"/>
</dbReference>
<feature type="transmembrane region" description="Helical" evidence="12">
    <location>
        <begin position="80"/>
        <end position="97"/>
    </location>
</feature>
<evidence type="ECO:0000259" key="14">
    <source>
        <dbReference type="PROSITE" id="PS51103"/>
    </source>
</evidence>
<reference evidence="15 16" key="1">
    <citation type="journal article" date="2015" name="Genome Biol. Evol.">
        <title>Found and Lost: The Fates of Horizontally Acquired Genes in Arthropod-Symbiotic Spiroplasma.</title>
        <authorList>
            <person name="Lo W.S."/>
            <person name="Gasparich G.E."/>
            <person name="Kuo C.H."/>
        </authorList>
    </citation>
    <scope>NUCLEOTIDE SEQUENCE [LARGE SCALE GENOMIC DNA]</scope>
    <source>
        <strain evidence="16">TDA-040725-5</strain>
    </source>
</reference>
<dbReference type="GO" id="GO:0016301">
    <property type="term" value="F:kinase activity"/>
    <property type="evidence" value="ECO:0007669"/>
    <property type="project" value="UniProtKB-KW"/>
</dbReference>
<keyword evidence="16" id="KW-1185">Reference proteome</keyword>
<keyword evidence="4" id="KW-0762">Sugar transport</keyword>
<feature type="transmembrane region" description="Helical" evidence="12">
    <location>
        <begin position="454"/>
        <end position="476"/>
    </location>
</feature>
<comment type="subcellular location">
    <subcellularLocation>
        <location evidence="1">Cell membrane</location>
        <topology evidence="1">Multi-pass membrane protein</topology>
    </subcellularLocation>
</comment>
<feature type="active site" description="Phosphocysteine intermediate; for EIIB activity" evidence="11">
    <location>
        <position position="534"/>
    </location>
</feature>
<dbReference type="PATRIC" id="fig|743698.3.peg.1092"/>
<gene>
    <name evidence="15" type="primary">gamP</name>
    <name evidence="15" type="ORF">SERIO_v1c10810</name>
</gene>
<dbReference type="InterPro" id="IPR001996">
    <property type="entry name" value="PTS_IIB_1"/>
</dbReference>
<reference evidence="16" key="2">
    <citation type="submission" date="2015-06" db="EMBL/GenBank/DDBJ databases">
        <title>Complete genome sequence of Spiroplasma eriocheiris TDA-040725-5 (DSM 21848).</title>
        <authorList>
            <person name="Lo W.-S."/>
            <person name="Kuo C.-H."/>
        </authorList>
    </citation>
    <scope>NUCLEOTIDE SEQUENCE [LARGE SCALE GENOMIC DNA]</scope>
    <source>
        <strain evidence="16">TDA-040725-5</strain>
    </source>
</reference>
<keyword evidence="6" id="KW-0598">Phosphotransferase system</keyword>
<dbReference type="GO" id="GO:0090563">
    <property type="term" value="F:protein-phosphocysteine-sugar phosphotransferase activity"/>
    <property type="evidence" value="ECO:0007669"/>
    <property type="project" value="TreeGrafter"/>
</dbReference>
<keyword evidence="10 12" id="KW-0472">Membrane</keyword>
<evidence type="ECO:0000313" key="15">
    <source>
        <dbReference type="EMBL" id="AKM54634.1"/>
    </source>
</evidence>
<feature type="domain" description="PTS EIIC type-1" evidence="14">
    <location>
        <begin position="25"/>
        <end position="488"/>
    </location>
</feature>
<organism evidence="15 16">
    <name type="scientific">Spiroplasma eriocheiris</name>
    <dbReference type="NCBI Taxonomy" id="315358"/>
    <lineage>
        <taxon>Bacteria</taxon>
        <taxon>Bacillati</taxon>
        <taxon>Mycoplasmatota</taxon>
        <taxon>Mollicutes</taxon>
        <taxon>Entomoplasmatales</taxon>
        <taxon>Spiroplasmataceae</taxon>
        <taxon>Spiroplasma</taxon>
    </lineage>
</organism>
<evidence type="ECO:0000256" key="8">
    <source>
        <dbReference type="ARBA" id="ARBA00022777"/>
    </source>
</evidence>
<keyword evidence="5" id="KW-0808">Transferase</keyword>
<accession>A0A0H3XM17</accession>
<dbReference type="InterPro" id="IPR050429">
    <property type="entry name" value="PTS_Glucose_EIICBA"/>
</dbReference>
<dbReference type="PANTHER" id="PTHR30009:SF20">
    <property type="entry name" value="PTS SYSTEM GLUCOSE-SPECIFIC EIICB COMPONENT-RELATED"/>
    <property type="match status" value="1"/>
</dbReference>
<feature type="transmembrane region" description="Helical" evidence="12">
    <location>
        <begin position="374"/>
        <end position="391"/>
    </location>
</feature>
<evidence type="ECO:0000256" key="4">
    <source>
        <dbReference type="ARBA" id="ARBA00022597"/>
    </source>
</evidence>
<feature type="transmembrane region" description="Helical" evidence="12">
    <location>
        <begin position="397"/>
        <end position="414"/>
    </location>
</feature>
<evidence type="ECO:0000256" key="2">
    <source>
        <dbReference type="ARBA" id="ARBA00022448"/>
    </source>
</evidence>
<dbReference type="Pfam" id="PF00367">
    <property type="entry name" value="PTS_EIIB"/>
    <property type="match status" value="1"/>
</dbReference>
<evidence type="ECO:0000256" key="9">
    <source>
        <dbReference type="ARBA" id="ARBA00022989"/>
    </source>
</evidence>
<evidence type="ECO:0000256" key="6">
    <source>
        <dbReference type="ARBA" id="ARBA00022683"/>
    </source>
</evidence>
<dbReference type="GO" id="GO:0005886">
    <property type="term" value="C:plasma membrane"/>
    <property type="evidence" value="ECO:0007669"/>
    <property type="project" value="UniProtKB-SubCell"/>
</dbReference>
<feature type="transmembrane region" description="Helical" evidence="12">
    <location>
        <begin position="155"/>
        <end position="173"/>
    </location>
</feature>
<feature type="transmembrane region" description="Helical" evidence="12">
    <location>
        <begin position="349"/>
        <end position="367"/>
    </location>
</feature>
<proteinExistence type="predicted"/>
<dbReference type="Proteomes" id="UP000035661">
    <property type="component" value="Chromosome"/>
</dbReference>
<evidence type="ECO:0000256" key="11">
    <source>
        <dbReference type="PROSITE-ProRule" id="PRU00421"/>
    </source>
</evidence>
<evidence type="ECO:0000259" key="13">
    <source>
        <dbReference type="PROSITE" id="PS51098"/>
    </source>
</evidence>
<keyword evidence="2" id="KW-0813">Transport</keyword>
<evidence type="ECO:0000256" key="7">
    <source>
        <dbReference type="ARBA" id="ARBA00022692"/>
    </source>
</evidence>
<evidence type="ECO:0000256" key="10">
    <source>
        <dbReference type="ARBA" id="ARBA00023136"/>
    </source>
</evidence>
<dbReference type="InterPro" id="IPR013013">
    <property type="entry name" value="PTS_EIIC_1"/>
</dbReference>
<evidence type="ECO:0000256" key="12">
    <source>
        <dbReference type="SAM" id="Phobius"/>
    </source>
</evidence>